<sequence>MSNRSREAIDDEVESRASNINRDGNRRMPLVHNELDEPVNLRSDRKERSEPEQDSDRRMRTEPKQVPPREEILAFEAFFQTLNQLLQQFMRTANVPPVPPPLPVTVPQSQPSVSSQRPCLIKIRKYGAKEFRGKKEDDPTETEYWLENSQRVFEELSVQKRIN</sequence>
<proteinExistence type="predicted"/>
<evidence type="ECO:0000313" key="2">
    <source>
        <dbReference type="EMBL" id="KHG15591.1"/>
    </source>
</evidence>
<dbReference type="EMBL" id="KN404127">
    <property type="protein sequence ID" value="KHG15591.1"/>
    <property type="molecule type" value="Genomic_DNA"/>
</dbReference>
<gene>
    <name evidence="2" type="ORF">F383_20966</name>
</gene>
<dbReference type="Proteomes" id="UP000032142">
    <property type="component" value="Unassembled WGS sequence"/>
</dbReference>
<dbReference type="AlphaFoldDB" id="A0A0B0NWV8"/>
<organism evidence="2 3">
    <name type="scientific">Gossypium arboreum</name>
    <name type="common">Tree cotton</name>
    <name type="synonym">Gossypium nanking</name>
    <dbReference type="NCBI Taxonomy" id="29729"/>
    <lineage>
        <taxon>Eukaryota</taxon>
        <taxon>Viridiplantae</taxon>
        <taxon>Streptophyta</taxon>
        <taxon>Embryophyta</taxon>
        <taxon>Tracheophyta</taxon>
        <taxon>Spermatophyta</taxon>
        <taxon>Magnoliopsida</taxon>
        <taxon>eudicotyledons</taxon>
        <taxon>Gunneridae</taxon>
        <taxon>Pentapetalae</taxon>
        <taxon>rosids</taxon>
        <taxon>malvids</taxon>
        <taxon>Malvales</taxon>
        <taxon>Malvaceae</taxon>
        <taxon>Malvoideae</taxon>
        <taxon>Gossypium</taxon>
    </lineage>
</organism>
<name>A0A0B0NWV8_GOSAR</name>
<keyword evidence="3" id="KW-1185">Reference proteome</keyword>
<evidence type="ECO:0000313" key="3">
    <source>
        <dbReference type="Proteomes" id="UP000032142"/>
    </source>
</evidence>
<reference evidence="3" key="1">
    <citation type="submission" date="2014-09" db="EMBL/GenBank/DDBJ databases">
        <authorList>
            <person name="Mudge J."/>
            <person name="Ramaraj T."/>
            <person name="Lindquist I.E."/>
            <person name="Bharti A.K."/>
            <person name="Sundararajan A."/>
            <person name="Cameron C.T."/>
            <person name="Woodward J.E."/>
            <person name="May G.D."/>
            <person name="Brubaker C."/>
            <person name="Broadhvest J."/>
            <person name="Wilkins T.A."/>
        </authorList>
    </citation>
    <scope>NUCLEOTIDE SEQUENCE</scope>
    <source>
        <strain evidence="3">cv. AKA8401</strain>
    </source>
</reference>
<accession>A0A0B0NWV8</accession>
<feature type="compositionally biased region" description="Basic and acidic residues" evidence="1">
    <location>
        <begin position="42"/>
        <end position="67"/>
    </location>
</feature>
<evidence type="ECO:0000256" key="1">
    <source>
        <dbReference type="SAM" id="MobiDB-lite"/>
    </source>
</evidence>
<protein>
    <submittedName>
        <fullName evidence="2">Type-2 restriction enzyme NgoMIV</fullName>
    </submittedName>
</protein>
<feature type="region of interest" description="Disordered" evidence="1">
    <location>
        <begin position="1"/>
        <end position="67"/>
    </location>
</feature>